<reference evidence="2" key="1">
    <citation type="submission" date="2020-12" db="EMBL/GenBank/DDBJ databases">
        <title>Devosia sp. MSA67 isolated from Mo River.</title>
        <authorList>
            <person name="Ma F."/>
            <person name="Zi Z."/>
        </authorList>
    </citation>
    <scope>NUCLEOTIDE SEQUENCE</scope>
    <source>
        <strain evidence="2">MSA67</strain>
    </source>
</reference>
<dbReference type="Proteomes" id="UP000602124">
    <property type="component" value="Unassembled WGS sequence"/>
</dbReference>
<accession>A0A934J018</accession>
<comment type="caution">
    <text evidence="2">The sequence shown here is derived from an EMBL/GenBank/DDBJ whole genome shotgun (WGS) entry which is preliminary data.</text>
</comment>
<keyword evidence="3" id="KW-1185">Reference proteome</keyword>
<dbReference type="EMBL" id="JAEKMH010000004">
    <property type="protein sequence ID" value="MBJ3786401.1"/>
    <property type="molecule type" value="Genomic_DNA"/>
</dbReference>
<evidence type="ECO:0000313" key="3">
    <source>
        <dbReference type="Proteomes" id="UP000602124"/>
    </source>
</evidence>
<proteinExistence type="predicted"/>
<name>A0A934J018_9HYPH</name>
<gene>
    <name evidence="2" type="ORF">JEQ47_16870</name>
</gene>
<sequence>MRERLLDLLERLVGVQEALGDEAFNLACQRAKLAVARVAMEHATNRATRKALPSTVSDAAKESRH</sequence>
<protein>
    <submittedName>
        <fullName evidence="2">Uncharacterized protein</fullName>
    </submittedName>
</protein>
<dbReference type="RefSeq" id="WP_198877591.1">
    <property type="nucleotide sequence ID" value="NZ_JAEKMH010000004.1"/>
</dbReference>
<evidence type="ECO:0000313" key="2">
    <source>
        <dbReference type="EMBL" id="MBJ3786401.1"/>
    </source>
</evidence>
<dbReference type="AlphaFoldDB" id="A0A934J018"/>
<feature type="region of interest" description="Disordered" evidence="1">
    <location>
        <begin position="46"/>
        <end position="65"/>
    </location>
</feature>
<evidence type="ECO:0000256" key="1">
    <source>
        <dbReference type="SAM" id="MobiDB-lite"/>
    </source>
</evidence>
<organism evidence="2 3">
    <name type="scientific">Devosia sediminis</name>
    <dbReference type="NCBI Taxonomy" id="2798801"/>
    <lineage>
        <taxon>Bacteria</taxon>
        <taxon>Pseudomonadati</taxon>
        <taxon>Pseudomonadota</taxon>
        <taxon>Alphaproteobacteria</taxon>
        <taxon>Hyphomicrobiales</taxon>
        <taxon>Devosiaceae</taxon>
        <taxon>Devosia</taxon>
    </lineage>
</organism>